<keyword evidence="2" id="KW-0882">Thioester bond</keyword>
<dbReference type="SMART" id="SM01360">
    <property type="entry name" value="A2M"/>
    <property type="match status" value="1"/>
</dbReference>
<dbReference type="InterPro" id="IPR041555">
    <property type="entry name" value="MG3"/>
</dbReference>
<name>A0A0K8U0V3_BACLA</name>
<accession>A0A0K8U0V3</accession>
<dbReference type="GO" id="GO:0004866">
    <property type="term" value="F:endopeptidase inhibitor activity"/>
    <property type="evidence" value="ECO:0007669"/>
    <property type="project" value="InterPro"/>
</dbReference>
<evidence type="ECO:0000256" key="1">
    <source>
        <dbReference type="ARBA" id="ARBA00022729"/>
    </source>
</evidence>
<evidence type="ECO:0000313" key="5">
    <source>
        <dbReference type="EMBL" id="JAI20156.1"/>
    </source>
</evidence>
<dbReference type="Gene3D" id="2.20.130.20">
    <property type="match status" value="1"/>
</dbReference>
<dbReference type="PANTHER" id="PTHR11412">
    <property type="entry name" value="MACROGLOBULIN / COMPLEMENT"/>
    <property type="match status" value="1"/>
</dbReference>
<evidence type="ECO:0000256" key="2">
    <source>
        <dbReference type="ARBA" id="ARBA00022966"/>
    </source>
</evidence>
<evidence type="ECO:0000259" key="3">
    <source>
        <dbReference type="SMART" id="SM01359"/>
    </source>
</evidence>
<dbReference type="InterPro" id="IPR011625">
    <property type="entry name" value="A2M_N_BRD"/>
</dbReference>
<organism evidence="5">
    <name type="scientific">Bactrocera latifrons</name>
    <name type="common">Malaysian fruit fly</name>
    <name type="synonym">Chaetodacus latifrons</name>
    <dbReference type="NCBI Taxonomy" id="174628"/>
    <lineage>
        <taxon>Eukaryota</taxon>
        <taxon>Metazoa</taxon>
        <taxon>Ecdysozoa</taxon>
        <taxon>Arthropoda</taxon>
        <taxon>Hexapoda</taxon>
        <taxon>Insecta</taxon>
        <taxon>Pterygota</taxon>
        <taxon>Neoptera</taxon>
        <taxon>Endopterygota</taxon>
        <taxon>Diptera</taxon>
        <taxon>Brachycera</taxon>
        <taxon>Muscomorpha</taxon>
        <taxon>Tephritoidea</taxon>
        <taxon>Tephritidae</taxon>
        <taxon>Bactrocera</taxon>
        <taxon>Bactrocera</taxon>
    </lineage>
</organism>
<keyword evidence="1" id="KW-0732">Signal</keyword>
<evidence type="ECO:0000259" key="4">
    <source>
        <dbReference type="SMART" id="SM01360"/>
    </source>
</evidence>
<sequence length="599" mass="67918">VLNTGVYKGKLKLAEQVVAGEWSVQAFVGQQMLTEKIIEVKDYEPPFELALDIPSYVTLNENALVVGVRARYNVNSPVSGSCVLYIIPERKTAIRKTYQLENGNKEIPIYLYEIGRIIQNVIVNVTVEDNVHNIRTLSKMVRVVAHLHVISMPSMSYECHEPNEVFLYRALIYNYNGDPIDVDDNVFVTLNPGTNGGAETFVSHVNDGGYIDVKIKCSNYRTIMVSINYEGSQKSGKIELKQRNDNNKEGIHVSTQFPTIDGPMEVHLASREPFPSFVCVIVGRGNIVYSNIIEVPNGGWSQTHTFFITPTYEMMPEAHIFVYFIKRGNMVSYETTFSVKSAFKNTLTFDTPEIIKPGIVLSLSIFTEPNSYVGLLGMDKDALMLKTENDLNTRQIFNDLSNVHSKTLVTLTNANHYLVHQPKPKEKFLISKHITPRNYFETFAFIDYVSTTGYDEVPIKLPTTFFKSWVITGFALSPKTGLTLTTSMAMKTVKNIYVDIDLPNFVKKGSTVILEAEVRNYLQKRMRCAVSLENKKNEFEFATENKFAREIVYTDDIQPEKSQKIDFHIRPRVSGMITLKVYASCPLASYVNIKKLRVI</sequence>
<feature type="domain" description="Alpha-2-macroglobulin bait region" evidence="3">
    <location>
        <begin position="251"/>
        <end position="385"/>
    </location>
</feature>
<dbReference type="PANTHER" id="PTHR11412:SF136">
    <property type="entry name" value="CD109 ANTIGEN"/>
    <property type="match status" value="1"/>
</dbReference>
<dbReference type="Gene3D" id="2.60.40.1930">
    <property type="match status" value="1"/>
</dbReference>
<dbReference type="Gene3D" id="2.60.40.10">
    <property type="entry name" value="Immunoglobulins"/>
    <property type="match status" value="1"/>
</dbReference>
<dbReference type="Pfam" id="PF07703">
    <property type="entry name" value="A2M_BRD"/>
    <property type="match status" value="1"/>
</dbReference>
<gene>
    <name evidence="5" type="primary">CD109_24</name>
    <name evidence="5" type="ORF">c3_g2_i7</name>
</gene>
<reference evidence="5" key="1">
    <citation type="submission" date="2015-06" db="EMBL/GenBank/DDBJ databases">
        <authorList>
            <person name="Hoefler B.C."/>
            <person name="Straight P.D."/>
        </authorList>
    </citation>
    <scope>NUCLEOTIDE SEQUENCE</scope>
</reference>
<dbReference type="Pfam" id="PF00207">
    <property type="entry name" value="A2M"/>
    <property type="match status" value="1"/>
</dbReference>
<dbReference type="EMBL" id="GDHF01032158">
    <property type="protein sequence ID" value="JAI20156.1"/>
    <property type="molecule type" value="Transcribed_RNA"/>
</dbReference>
<feature type="domain" description="Alpha-2-macroglobulin" evidence="4">
    <location>
        <begin position="442"/>
        <end position="532"/>
    </location>
</feature>
<dbReference type="SMART" id="SM01359">
    <property type="entry name" value="A2M_N_2"/>
    <property type="match status" value="1"/>
</dbReference>
<protein>
    <submittedName>
        <fullName evidence="5">CD109 antigen</fullName>
    </submittedName>
</protein>
<dbReference type="OrthoDB" id="9998011at2759"/>
<dbReference type="InterPro" id="IPR050473">
    <property type="entry name" value="A2M/Complement_sys"/>
</dbReference>
<dbReference type="InterPro" id="IPR001599">
    <property type="entry name" value="Macroglobln_a2"/>
</dbReference>
<dbReference type="Pfam" id="PF17791">
    <property type="entry name" value="MG3"/>
    <property type="match status" value="1"/>
</dbReference>
<feature type="non-terminal residue" evidence="5">
    <location>
        <position position="1"/>
    </location>
</feature>
<dbReference type="InterPro" id="IPR013783">
    <property type="entry name" value="Ig-like_fold"/>
</dbReference>
<dbReference type="AlphaFoldDB" id="A0A0K8U0V3"/>
<proteinExistence type="predicted"/>